<dbReference type="InterPro" id="IPR006390">
    <property type="entry name" value="DHP_synth_dom"/>
</dbReference>
<evidence type="ECO:0000256" key="1">
    <source>
        <dbReference type="ARBA" id="ARBA00000012"/>
    </source>
</evidence>
<comment type="pathway">
    <text evidence="7">Cofactor biosynthesis; tetrahydrofolate biosynthesis; 2-amino-4-hydroxy-6-hydroxymethyl-7,8-dihydropteridine diphosphate from 7,8-dihydroneopterin triphosphate: step 4/4.</text>
</comment>
<comment type="pathway">
    <text evidence="6">Cofactor biosynthesis; tetrahydrofolate biosynthesis; 2-amino-4-hydroxy-6-hydroxymethyl-7,8-dihydropteridine diphosphate from 7,8-dihydroneopterin triphosphate: step 3/4.</text>
</comment>
<evidence type="ECO:0000256" key="10">
    <source>
        <dbReference type="ARBA" id="ARBA00012458"/>
    </source>
</evidence>
<keyword evidence="14" id="KW-0479">Metal-binding</keyword>
<evidence type="ECO:0000256" key="5">
    <source>
        <dbReference type="ARBA" id="ARBA00004763"/>
    </source>
</evidence>
<dbReference type="GO" id="GO:0004156">
    <property type="term" value="F:dihydropteroate synthase activity"/>
    <property type="evidence" value="ECO:0007669"/>
    <property type="project" value="UniProtKB-EC"/>
</dbReference>
<dbReference type="InterPro" id="IPR000550">
    <property type="entry name" value="Hppk"/>
</dbReference>
<evidence type="ECO:0000313" key="27">
    <source>
        <dbReference type="Proteomes" id="UP001166286"/>
    </source>
</evidence>
<dbReference type="InterPro" id="IPR035907">
    <property type="entry name" value="Hppk_sf"/>
</dbReference>
<accession>A0AA39R0T1</accession>
<dbReference type="GO" id="GO:0005524">
    <property type="term" value="F:ATP binding"/>
    <property type="evidence" value="ECO:0007669"/>
    <property type="project" value="UniProtKB-KW"/>
</dbReference>
<keyword evidence="20" id="KW-0511">Multifunctional enzyme</keyword>
<dbReference type="InterPro" id="IPR045031">
    <property type="entry name" value="DHP_synth-like"/>
</dbReference>
<dbReference type="SUPFAM" id="SSF55083">
    <property type="entry name" value="6-hydroxymethyl-7,8-dihydropterin pyrophosphokinase, HPPK"/>
    <property type="match status" value="1"/>
</dbReference>
<dbReference type="CDD" id="cd00483">
    <property type="entry name" value="HPPK"/>
    <property type="match status" value="1"/>
</dbReference>
<dbReference type="PROSITE" id="PS00794">
    <property type="entry name" value="HPPK"/>
    <property type="match status" value="1"/>
</dbReference>
<dbReference type="PANTHER" id="PTHR20941:SF1">
    <property type="entry name" value="FOLIC ACID SYNTHESIS PROTEIN FOL1"/>
    <property type="match status" value="1"/>
</dbReference>
<evidence type="ECO:0000256" key="22">
    <source>
        <dbReference type="ARBA" id="ARBA00061548"/>
    </source>
</evidence>
<comment type="catalytic activity">
    <reaction evidence="2">
        <text>6-hydroxymethyl-7,8-dihydropterin + ATP = (7,8-dihydropterin-6-yl)methyl diphosphate + AMP + H(+)</text>
        <dbReference type="Rhea" id="RHEA:11412"/>
        <dbReference type="ChEBI" id="CHEBI:15378"/>
        <dbReference type="ChEBI" id="CHEBI:30616"/>
        <dbReference type="ChEBI" id="CHEBI:44841"/>
        <dbReference type="ChEBI" id="CHEBI:72950"/>
        <dbReference type="ChEBI" id="CHEBI:456215"/>
        <dbReference type="EC" id="2.7.6.3"/>
    </reaction>
</comment>
<dbReference type="FunFam" id="3.20.20.20:FF:000006">
    <property type="entry name" value="Dihydropteroate synthase"/>
    <property type="match status" value="1"/>
</dbReference>
<comment type="cofactor">
    <cofactor evidence="4">
        <name>Mg(2+)</name>
        <dbReference type="ChEBI" id="CHEBI:18420"/>
    </cofactor>
</comment>
<evidence type="ECO:0000256" key="9">
    <source>
        <dbReference type="ARBA" id="ARBA00009951"/>
    </source>
</evidence>
<dbReference type="Pfam" id="PF01288">
    <property type="entry name" value="HPPK"/>
    <property type="match status" value="1"/>
</dbReference>
<keyword evidence="17" id="KW-0067">ATP-binding</keyword>
<comment type="similarity">
    <text evidence="8">In the N-terminal section; belongs to the DHNA family.</text>
</comment>
<evidence type="ECO:0000256" key="8">
    <source>
        <dbReference type="ARBA" id="ARBA00009640"/>
    </source>
</evidence>
<dbReference type="Proteomes" id="UP001166286">
    <property type="component" value="Unassembled WGS sequence"/>
</dbReference>
<evidence type="ECO:0000256" key="17">
    <source>
        <dbReference type="ARBA" id="ARBA00022840"/>
    </source>
</evidence>
<dbReference type="NCBIfam" id="TIGR01496">
    <property type="entry name" value="DHPS"/>
    <property type="match status" value="1"/>
</dbReference>
<reference evidence="26" key="1">
    <citation type="submission" date="2023-03" db="EMBL/GenBank/DDBJ databases">
        <title>Complete genome of Cladonia borealis.</title>
        <authorList>
            <person name="Park H."/>
        </authorList>
    </citation>
    <scope>NUCLEOTIDE SEQUENCE</scope>
    <source>
        <strain evidence="26">ANT050790</strain>
    </source>
</reference>
<feature type="domain" description="Pterin-binding" evidence="25">
    <location>
        <begin position="569"/>
        <end position="835"/>
    </location>
</feature>
<dbReference type="Gene3D" id="3.30.70.560">
    <property type="entry name" value="7,8-Dihydro-6-hydroxymethylpterin-pyrophosphokinase HPPK"/>
    <property type="match status" value="1"/>
</dbReference>
<dbReference type="SUPFAM" id="SSF51717">
    <property type="entry name" value="Dihydropteroate synthetase-like"/>
    <property type="match status" value="1"/>
</dbReference>
<keyword evidence="27" id="KW-1185">Reference proteome</keyword>
<dbReference type="GO" id="GO:0005740">
    <property type="term" value="C:mitochondrial envelope"/>
    <property type="evidence" value="ECO:0007669"/>
    <property type="project" value="TreeGrafter"/>
</dbReference>
<evidence type="ECO:0000256" key="11">
    <source>
        <dbReference type="ARBA" id="ARBA00013043"/>
    </source>
</evidence>
<name>A0AA39R0T1_9LECA</name>
<organism evidence="26 27">
    <name type="scientific">Cladonia borealis</name>
    <dbReference type="NCBI Taxonomy" id="184061"/>
    <lineage>
        <taxon>Eukaryota</taxon>
        <taxon>Fungi</taxon>
        <taxon>Dikarya</taxon>
        <taxon>Ascomycota</taxon>
        <taxon>Pezizomycotina</taxon>
        <taxon>Lecanoromycetes</taxon>
        <taxon>OSLEUM clade</taxon>
        <taxon>Lecanoromycetidae</taxon>
        <taxon>Lecanorales</taxon>
        <taxon>Lecanorineae</taxon>
        <taxon>Cladoniaceae</taxon>
        <taxon>Cladonia</taxon>
    </lineage>
</organism>
<keyword evidence="15" id="KW-0547">Nucleotide-binding</keyword>
<evidence type="ECO:0000256" key="12">
    <source>
        <dbReference type="ARBA" id="ARBA00013253"/>
    </source>
</evidence>
<evidence type="ECO:0000256" key="16">
    <source>
        <dbReference type="ARBA" id="ARBA00022777"/>
    </source>
</evidence>
<dbReference type="EC" id="2.7.6.3" evidence="12"/>
<proteinExistence type="inferred from homology"/>
<protein>
    <recommendedName>
        <fullName evidence="23">Folic acid synthesis protein FOL1</fullName>
        <ecNumber evidence="10">2.5.1.15</ecNumber>
        <ecNumber evidence="12">2.7.6.3</ecNumber>
        <ecNumber evidence="11">4.1.2.25</ecNumber>
    </recommendedName>
    <alternativeName>
        <fullName evidence="24">Folic acid synthesis protein fol1</fullName>
    </alternativeName>
</protein>
<evidence type="ECO:0000256" key="18">
    <source>
        <dbReference type="ARBA" id="ARBA00022842"/>
    </source>
</evidence>
<evidence type="ECO:0000259" key="25">
    <source>
        <dbReference type="PROSITE" id="PS50972"/>
    </source>
</evidence>
<comment type="function">
    <text evidence="21">Catalyzes three sequential steps of tetrahydrofolate biosynthesis.</text>
</comment>
<keyword evidence="13" id="KW-0808">Transferase</keyword>
<dbReference type="EC" id="4.1.2.25" evidence="11"/>
<dbReference type="Pfam" id="PF00809">
    <property type="entry name" value="Pterin_bind"/>
    <property type="match status" value="1"/>
</dbReference>
<dbReference type="GO" id="GO:0046872">
    <property type="term" value="F:metal ion binding"/>
    <property type="evidence" value="ECO:0007669"/>
    <property type="project" value="UniProtKB-KW"/>
</dbReference>
<dbReference type="GO" id="GO:0003848">
    <property type="term" value="F:2-amino-4-hydroxy-6-hydroxymethyldihydropteridine diphosphokinase activity"/>
    <property type="evidence" value="ECO:0007669"/>
    <property type="project" value="UniProtKB-EC"/>
</dbReference>
<dbReference type="NCBIfam" id="TIGR01498">
    <property type="entry name" value="folK"/>
    <property type="match status" value="1"/>
</dbReference>
<comment type="catalytic activity">
    <reaction evidence="3">
        <text>7,8-dihydroneopterin = 6-hydroxymethyl-7,8-dihydropterin + glycolaldehyde</text>
        <dbReference type="Rhea" id="RHEA:10540"/>
        <dbReference type="ChEBI" id="CHEBI:17001"/>
        <dbReference type="ChEBI" id="CHEBI:17071"/>
        <dbReference type="ChEBI" id="CHEBI:44841"/>
        <dbReference type="EC" id="4.1.2.25"/>
    </reaction>
</comment>
<dbReference type="EC" id="2.5.1.15" evidence="10"/>
<evidence type="ECO:0000256" key="3">
    <source>
        <dbReference type="ARBA" id="ARBA00001353"/>
    </source>
</evidence>
<evidence type="ECO:0000256" key="14">
    <source>
        <dbReference type="ARBA" id="ARBA00022723"/>
    </source>
</evidence>
<dbReference type="AlphaFoldDB" id="A0AA39R0T1"/>
<evidence type="ECO:0000256" key="6">
    <source>
        <dbReference type="ARBA" id="ARBA00005013"/>
    </source>
</evidence>
<dbReference type="InterPro" id="IPR011005">
    <property type="entry name" value="Dihydropteroate_synth-like_sf"/>
</dbReference>
<comment type="caution">
    <text evidence="26">The sequence shown here is derived from an EMBL/GenBank/DDBJ whole genome shotgun (WGS) entry which is preliminary data.</text>
</comment>
<evidence type="ECO:0000256" key="21">
    <source>
        <dbReference type="ARBA" id="ARBA00058009"/>
    </source>
</evidence>
<keyword evidence="19" id="KW-0289">Folate biosynthesis</keyword>
<evidence type="ECO:0000256" key="19">
    <source>
        <dbReference type="ARBA" id="ARBA00022909"/>
    </source>
</evidence>
<evidence type="ECO:0000313" key="26">
    <source>
        <dbReference type="EMBL" id="KAK0511238.1"/>
    </source>
</evidence>
<evidence type="ECO:0000256" key="23">
    <source>
        <dbReference type="ARBA" id="ARBA00067568"/>
    </source>
</evidence>
<evidence type="ECO:0000256" key="20">
    <source>
        <dbReference type="ARBA" id="ARBA00023268"/>
    </source>
</evidence>
<comment type="pathway">
    <text evidence="5">Cofactor biosynthesis; tetrahydrofolate biosynthesis; 7,8-dihydrofolate from 2-amino-4-hydroxy-6-hydroxymethyl-7,8-dihydropteridine diphosphate and 4-aminobenzoate: step 1/2.</text>
</comment>
<dbReference type="GO" id="GO:0046656">
    <property type="term" value="P:folic acid biosynthetic process"/>
    <property type="evidence" value="ECO:0007669"/>
    <property type="project" value="UniProtKB-KW"/>
</dbReference>
<evidence type="ECO:0000256" key="4">
    <source>
        <dbReference type="ARBA" id="ARBA00001946"/>
    </source>
</evidence>
<dbReference type="GO" id="GO:0046654">
    <property type="term" value="P:tetrahydrofolate biosynthetic process"/>
    <property type="evidence" value="ECO:0007669"/>
    <property type="project" value="TreeGrafter"/>
</dbReference>
<evidence type="ECO:0000256" key="15">
    <source>
        <dbReference type="ARBA" id="ARBA00022741"/>
    </source>
</evidence>
<comment type="catalytic activity">
    <reaction evidence="1">
        <text>(7,8-dihydropterin-6-yl)methyl diphosphate + 4-aminobenzoate = 7,8-dihydropteroate + diphosphate</text>
        <dbReference type="Rhea" id="RHEA:19949"/>
        <dbReference type="ChEBI" id="CHEBI:17836"/>
        <dbReference type="ChEBI" id="CHEBI:17839"/>
        <dbReference type="ChEBI" id="CHEBI:33019"/>
        <dbReference type="ChEBI" id="CHEBI:72950"/>
        <dbReference type="EC" id="2.5.1.15"/>
    </reaction>
</comment>
<keyword evidence="16" id="KW-0418">Kinase</keyword>
<dbReference type="PROSITE" id="PS50972">
    <property type="entry name" value="PTERIN_BINDING"/>
    <property type="match status" value="1"/>
</dbReference>
<keyword evidence="18" id="KW-0460">Magnesium</keyword>
<evidence type="ECO:0000256" key="7">
    <source>
        <dbReference type="ARBA" id="ARBA00005051"/>
    </source>
</evidence>
<comment type="similarity">
    <text evidence="22">In the central section; belongs to the HPPK family.</text>
</comment>
<dbReference type="EMBL" id="JAFEKC020000013">
    <property type="protein sequence ID" value="KAK0511238.1"/>
    <property type="molecule type" value="Genomic_DNA"/>
</dbReference>
<evidence type="ECO:0000256" key="2">
    <source>
        <dbReference type="ARBA" id="ARBA00000198"/>
    </source>
</evidence>
<dbReference type="CDD" id="cd00739">
    <property type="entry name" value="DHPS"/>
    <property type="match status" value="1"/>
</dbReference>
<dbReference type="PROSITE" id="PS00792">
    <property type="entry name" value="DHPS_1"/>
    <property type="match status" value="1"/>
</dbReference>
<evidence type="ECO:0000256" key="24">
    <source>
        <dbReference type="ARBA" id="ARBA00068111"/>
    </source>
</evidence>
<evidence type="ECO:0000256" key="13">
    <source>
        <dbReference type="ARBA" id="ARBA00022679"/>
    </source>
</evidence>
<dbReference type="Gene3D" id="3.20.20.20">
    <property type="entry name" value="Dihydropteroate synthase-like"/>
    <property type="match status" value="1"/>
</dbReference>
<dbReference type="GO" id="GO:0016301">
    <property type="term" value="F:kinase activity"/>
    <property type="evidence" value="ECO:0007669"/>
    <property type="project" value="UniProtKB-KW"/>
</dbReference>
<dbReference type="PANTHER" id="PTHR20941">
    <property type="entry name" value="FOLATE SYNTHESIS PROTEINS"/>
    <property type="match status" value="1"/>
</dbReference>
<gene>
    <name evidence="26" type="ORF">JMJ35_005811</name>
</gene>
<dbReference type="InterPro" id="IPR000489">
    <property type="entry name" value="Pterin-binding_dom"/>
</dbReference>
<comment type="similarity">
    <text evidence="9">In the C-terminal section; belongs to the DHPS family.</text>
</comment>
<sequence>MADNGGDAEVQIHANCFEGPSKNRQIGADQLLSACILFNTSCYDMRPLTLSLRHRTVILGHTYSRLTRASRYYSHHSEDIADRPTGSGTPTKIRPKDQWTFGVTNICSDTSNSGPLDNPNIHRIHVLIDSNPGVYMPKVLKESINSPHDIYLTGNLKESKSETSKIIARVLEHTKPSSAIFDIAEPLNASLAAQYPKARHVTSYYFPKIKSKLGGKDIYQASCIVRTYVDSAKITDTQKRTRSSTEYYVNTAWQLPTRKNSLENTIYLKIRTTEHSPLSTCNLPSEIIHSRKGSNLGQTHPTFDIHQKVAEYAVPFLMEEEDTAPLRLARLLFGLADEQSPCKRITRVVIDMKLRIKGTEKPSSCMAIDRVQYEQAQNSRLAVMLPDESHRVYIALGSNVGDRIGNLESACHRMHDRGIKVTRTSALYETKAMYLEDQQSFINGACEVTTSLGPTELLDQLKAIEKDLGREKTIDNGPRTMDLDILLYENKVLESDRLSIPHQRMLEREFVLRPLCDLIPNEAMPTPYAVASFQDLLDTLPSSLEPLSPLTPLSPQLAPLSSRNPTRPTHVMAILNLTPDSFSDGGLHSTTDPSKLLPTIKAYLATPNPITILDIGGQSTRPHAPQIFPEEELSRTLPTIKLLRSDPSFATLAISIDTYRASVAAAAITAGANIINDVSAGQMDPEMLPTIARLGCTCILMHMRGTPETMNTLTDYPDGIIAGVGNELVARVREAEEAGIRRWRIILDPGIGFAKTEAQNLELLRRFSELRDFEGLRGFPWVVGASRKSFIGRITGVDDAKERKWGTAAAITAAVQGGADVVRVHDVGEMAQVVKMADAIWRV</sequence>
<dbReference type="GO" id="GO:0004150">
    <property type="term" value="F:dihydroneopterin aldolase activity"/>
    <property type="evidence" value="ECO:0007669"/>
    <property type="project" value="UniProtKB-EC"/>
</dbReference>